<proteinExistence type="predicted"/>
<dbReference type="PANTHER" id="PTHR43755:SF1">
    <property type="entry name" value="FAD-DEPENDENT PYRIDINE NUCLEOTIDE-DISULPHIDE OXIDOREDUCTASE"/>
    <property type="match status" value="1"/>
</dbReference>
<dbReference type="InterPro" id="IPR052541">
    <property type="entry name" value="SQRD"/>
</dbReference>
<organism evidence="2 3">
    <name type="scientific">Candidatus Naiadarchaeum limnaeum</name>
    <dbReference type="NCBI Taxonomy" id="2756139"/>
    <lineage>
        <taxon>Archaea</taxon>
        <taxon>Candidatus Undinarchaeota</taxon>
        <taxon>Candidatus Undinarchaeia</taxon>
        <taxon>Candidatus Naiadarchaeales</taxon>
        <taxon>Candidatus Naiadarchaeaceae</taxon>
        <taxon>Candidatus Naiadarchaeum</taxon>
    </lineage>
</organism>
<dbReference type="InterPro" id="IPR023753">
    <property type="entry name" value="FAD/NAD-binding_dom"/>
</dbReference>
<name>A0A832XLK1_9ARCH</name>
<dbReference type="EMBL" id="DVAB01000005">
    <property type="protein sequence ID" value="HIJ99992.1"/>
    <property type="molecule type" value="Genomic_DNA"/>
</dbReference>
<dbReference type="Gene3D" id="3.50.50.60">
    <property type="entry name" value="FAD/NAD(P)-binding domain"/>
    <property type="match status" value="2"/>
</dbReference>
<evidence type="ECO:0000259" key="1">
    <source>
        <dbReference type="Pfam" id="PF07992"/>
    </source>
</evidence>
<feature type="domain" description="FAD/NAD(P)-binding" evidence="1">
    <location>
        <begin position="4"/>
        <end position="140"/>
    </location>
</feature>
<dbReference type="GO" id="GO:0016491">
    <property type="term" value="F:oxidoreductase activity"/>
    <property type="evidence" value="ECO:0007669"/>
    <property type="project" value="InterPro"/>
</dbReference>
<protein>
    <submittedName>
        <fullName evidence="2">NAD(P)/FAD-dependent oxidoreductase</fullName>
    </submittedName>
</protein>
<evidence type="ECO:0000313" key="2">
    <source>
        <dbReference type="EMBL" id="HIJ99992.1"/>
    </source>
</evidence>
<comment type="caution">
    <text evidence="2">The sequence shown here is derived from an EMBL/GenBank/DDBJ whole genome shotgun (WGS) entry which is preliminary data.</text>
</comment>
<keyword evidence="3" id="KW-1185">Reference proteome</keyword>
<dbReference type="InterPro" id="IPR036188">
    <property type="entry name" value="FAD/NAD-bd_sf"/>
</dbReference>
<dbReference type="PRINTS" id="PR00368">
    <property type="entry name" value="FADPNR"/>
</dbReference>
<sequence length="378" mass="42495">MAKIGILGAGFGGLEAANILIKDLKLPHEIYLFDKRREFYMGLSKLWVLVGKKSKDEIVHDLSGLKKKGIFLVHEEIVKIDAQNKRVYTLNDEYVFDYLIIALGAALTPEQISGFNNGFNLYDLEQVIKLNERIENFEKGKIAVIICSMPFKCPPAPYEAAFMLDDFFRERAVRQNIKMAIFTAEPQPIPVAGKENGEIVKEMLAKKKIDYFPSYKVKEFKQGKVFFDNGQDILADIVIAVPPHRVPKVLVQSGLAQENSWVEVNSENLQTKFENVFAVGDCTTIKLANGMALPKAGIFAEAEAQIVAKNIIAKIKGGKTEIFKGEGACFVEVGDGKATQTDGKFFEKPNPVVNLTEANEENYEKKIDFERSRILRWF</sequence>
<dbReference type="SUPFAM" id="SSF51905">
    <property type="entry name" value="FAD/NAD(P)-binding domain"/>
    <property type="match status" value="2"/>
</dbReference>
<reference evidence="2 3" key="1">
    <citation type="journal article" name="Nat. Commun.">
        <title>Undinarchaeota illuminate DPANN phylogeny and the impact of gene transfer on archaeal evolution.</title>
        <authorList>
            <person name="Dombrowski N."/>
            <person name="Williams T.A."/>
            <person name="Sun J."/>
            <person name="Woodcroft B.J."/>
            <person name="Lee J.H."/>
            <person name="Minh B.Q."/>
            <person name="Rinke C."/>
            <person name="Spang A."/>
        </authorList>
    </citation>
    <scope>NUCLEOTIDE SEQUENCE [LARGE SCALE GENOMIC DNA]</scope>
    <source>
        <strain evidence="2">MAG_bin1129</strain>
    </source>
</reference>
<evidence type="ECO:0000313" key="3">
    <source>
        <dbReference type="Proteomes" id="UP000646946"/>
    </source>
</evidence>
<feature type="domain" description="FAD/NAD(P)-binding" evidence="1">
    <location>
        <begin position="178"/>
        <end position="288"/>
    </location>
</feature>
<dbReference type="Pfam" id="PF07992">
    <property type="entry name" value="Pyr_redox_2"/>
    <property type="match status" value="2"/>
</dbReference>
<dbReference type="Proteomes" id="UP000646946">
    <property type="component" value="Unassembled WGS sequence"/>
</dbReference>
<dbReference type="AlphaFoldDB" id="A0A832XLK1"/>
<gene>
    <name evidence="2" type="ORF">H1016_00450</name>
</gene>
<accession>A0A832XLK1</accession>
<dbReference type="PANTHER" id="PTHR43755">
    <property type="match status" value="1"/>
</dbReference>